<evidence type="ECO:0000256" key="5">
    <source>
        <dbReference type="ARBA" id="ARBA00022927"/>
    </source>
</evidence>
<comment type="subcellular location">
    <subcellularLocation>
        <location evidence="1">Golgi apparatus membrane</location>
        <topology evidence="1">Multi-pass membrane protein</topology>
    </subcellularLocation>
</comment>
<reference evidence="11" key="1">
    <citation type="submission" date="2015-08" db="UniProtKB">
        <authorList>
            <consortium name="WormBaseParasite"/>
        </authorList>
    </citation>
    <scope>IDENTIFICATION</scope>
</reference>
<sequence length="156" mass="17783">MAGFRSTKFDPVLILFQIVALQSVFYASQSLFTALYSYFPNAYPESIDSIFSIQIRKDIVIIQLLGILVTSCTTSFLIVRTKSILDSFTTLHFIHFIIVIFFNSSFPTQFSWWILQVCSAAVGTLTGEWLCMKEETKEIKLRLPLASKKESNEVCK</sequence>
<evidence type="ECO:0000256" key="7">
    <source>
        <dbReference type="ARBA" id="ARBA00023034"/>
    </source>
</evidence>
<keyword evidence="5" id="KW-0653">Protein transport</keyword>
<dbReference type="GO" id="GO:0005829">
    <property type="term" value="C:cytosol"/>
    <property type="evidence" value="ECO:0007669"/>
    <property type="project" value="GOC"/>
</dbReference>
<dbReference type="STRING" id="6248.A0A0K0DXL7"/>
<evidence type="ECO:0000256" key="4">
    <source>
        <dbReference type="ARBA" id="ARBA00022692"/>
    </source>
</evidence>
<organism evidence="11">
    <name type="scientific">Strongyloides stercoralis</name>
    <name type="common">Threadworm</name>
    <dbReference type="NCBI Taxonomy" id="6248"/>
    <lineage>
        <taxon>Eukaryota</taxon>
        <taxon>Metazoa</taxon>
        <taxon>Ecdysozoa</taxon>
        <taxon>Nematoda</taxon>
        <taxon>Chromadorea</taxon>
        <taxon>Rhabditida</taxon>
        <taxon>Tylenchina</taxon>
        <taxon>Panagrolaimomorpha</taxon>
        <taxon>Strongyloidoidea</taxon>
        <taxon>Strongyloididae</taxon>
        <taxon>Strongyloides</taxon>
    </lineage>
</organism>
<protein>
    <submittedName>
        <fullName evidence="11 12">Protein SYS1 homolog</fullName>
    </submittedName>
</protein>
<dbReference type="WBParaSite" id="TCONS_00008993.p1">
    <property type="protein sequence ID" value="TCONS_00008993.p1"/>
    <property type="gene ID" value="XLOC_006850"/>
</dbReference>
<evidence type="ECO:0000256" key="9">
    <source>
        <dbReference type="SAM" id="Phobius"/>
    </source>
</evidence>
<keyword evidence="4 9" id="KW-0812">Transmembrane</keyword>
<name>A0A0K0DXL7_STRER</name>
<keyword evidence="8 9" id="KW-0472">Membrane</keyword>
<evidence type="ECO:0000256" key="6">
    <source>
        <dbReference type="ARBA" id="ARBA00022989"/>
    </source>
</evidence>
<dbReference type="GO" id="GO:0034067">
    <property type="term" value="P:protein localization to Golgi apparatus"/>
    <property type="evidence" value="ECO:0007669"/>
    <property type="project" value="TreeGrafter"/>
</dbReference>
<evidence type="ECO:0000256" key="2">
    <source>
        <dbReference type="ARBA" id="ARBA00008160"/>
    </source>
</evidence>
<evidence type="ECO:0000313" key="11">
    <source>
        <dbReference type="WBParaSite" id="SSTP_0000198200.1"/>
    </source>
</evidence>
<keyword evidence="6 9" id="KW-1133">Transmembrane helix</keyword>
<dbReference type="Pfam" id="PF09801">
    <property type="entry name" value="SYS1"/>
    <property type="match status" value="1"/>
</dbReference>
<dbReference type="Proteomes" id="UP000035681">
    <property type="component" value="Unplaced"/>
</dbReference>
<dbReference type="GO" id="GO:0005802">
    <property type="term" value="C:trans-Golgi network"/>
    <property type="evidence" value="ECO:0007669"/>
    <property type="project" value="TreeGrafter"/>
</dbReference>
<evidence type="ECO:0000256" key="8">
    <source>
        <dbReference type="ARBA" id="ARBA00023136"/>
    </source>
</evidence>
<dbReference type="GO" id="GO:0000139">
    <property type="term" value="C:Golgi membrane"/>
    <property type="evidence" value="ECO:0007669"/>
    <property type="project" value="UniProtKB-SubCell"/>
</dbReference>
<proteinExistence type="inferred from homology"/>
<feature type="transmembrane region" description="Helical" evidence="9">
    <location>
        <begin position="59"/>
        <end position="79"/>
    </location>
</feature>
<feature type="transmembrane region" description="Helical" evidence="9">
    <location>
        <begin position="88"/>
        <end position="106"/>
    </location>
</feature>
<accession>A0A0K0DXL7</accession>
<evidence type="ECO:0000256" key="1">
    <source>
        <dbReference type="ARBA" id="ARBA00004653"/>
    </source>
</evidence>
<keyword evidence="3" id="KW-0813">Transport</keyword>
<dbReference type="PANTHER" id="PTHR12952:SF0">
    <property type="entry name" value="PROTEIN SYS1 HOMOLOG"/>
    <property type="match status" value="1"/>
</dbReference>
<keyword evidence="10" id="KW-1185">Reference proteome</keyword>
<feature type="transmembrane region" description="Helical" evidence="9">
    <location>
        <begin position="12"/>
        <end position="39"/>
    </location>
</feature>
<dbReference type="PANTHER" id="PTHR12952">
    <property type="entry name" value="SYS1"/>
    <property type="match status" value="1"/>
</dbReference>
<evidence type="ECO:0000313" key="12">
    <source>
        <dbReference type="WBParaSite" id="TCONS_00008993.p1"/>
    </source>
</evidence>
<dbReference type="AlphaFoldDB" id="A0A0K0DXL7"/>
<evidence type="ECO:0000256" key="3">
    <source>
        <dbReference type="ARBA" id="ARBA00022448"/>
    </source>
</evidence>
<comment type="similarity">
    <text evidence="2">Belongs to the SYS1 family.</text>
</comment>
<evidence type="ECO:0000313" key="10">
    <source>
        <dbReference type="Proteomes" id="UP000035681"/>
    </source>
</evidence>
<keyword evidence="7" id="KW-0333">Golgi apparatus</keyword>
<dbReference type="GO" id="GO:0006895">
    <property type="term" value="P:Golgi to endosome transport"/>
    <property type="evidence" value="ECO:0007669"/>
    <property type="project" value="TreeGrafter"/>
</dbReference>
<dbReference type="InterPro" id="IPR019185">
    <property type="entry name" value="Integral_membrane_SYS1-rel"/>
</dbReference>
<dbReference type="GO" id="GO:0043001">
    <property type="term" value="P:Golgi to plasma membrane protein transport"/>
    <property type="evidence" value="ECO:0007669"/>
    <property type="project" value="TreeGrafter"/>
</dbReference>
<dbReference type="WBParaSite" id="SSTP_0000198200.1">
    <property type="protein sequence ID" value="SSTP_0000198200.1"/>
    <property type="gene ID" value="SSTP_0000198200"/>
</dbReference>